<accession>A0A0A7GGK0</accession>
<dbReference type="InterPro" id="IPR002931">
    <property type="entry name" value="Transglutaminase-like"/>
</dbReference>
<dbReference type="eggNOG" id="arCOG02486">
    <property type="taxonomic scope" value="Archaea"/>
</dbReference>
<dbReference type="SUPFAM" id="SSF54001">
    <property type="entry name" value="Cysteine proteinases"/>
    <property type="match status" value="1"/>
</dbReference>
<reference evidence="2 3" key="1">
    <citation type="journal article" date="2015" name="Appl. Environ. Microbiol.">
        <title>The Geoglobus acetivorans genome: Fe(III) reduction, acetate utilization, autotrophic growth, and degradation of aromatic compounds in a hyperthermophilic archaeon.</title>
        <authorList>
            <person name="Mardanov A.V."/>
            <person name="Slododkina G.B."/>
            <person name="Slobodkin A.I."/>
            <person name="Beletsky A.V."/>
            <person name="Gavrilov S.N."/>
            <person name="Kublanov I.V."/>
            <person name="Bonch-Osmolovskaya E.A."/>
            <person name="Skryabin K.G."/>
            <person name="Ravin N.V."/>
        </authorList>
    </citation>
    <scope>NUCLEOTIDE SEQUENCE [LARGE SCALE GENOMIC DNA]</scope>
    <source>
        <strain evidence="2 3">SBH6</strain>
    </source>
</reference>
<gene>
    <name evidence="2" type="ORF">GACE_1037</name>
</gene>
<organism evidence="2 3">
    <name type="scientific">Geoglobus acetivorans</name>
    <dbReference type="NCBI Taxonomy" id="565033"/>
    <lineage>
        <taxon>Archaea</taxon>
        <taxon>Methanobacteriati</taxon>
        <taxon>Methanobacteriota</taxon>
        <taxon>Archaeoglobi</taxon>
        <taxon>Archaeoglobales</taxon>
        <taxon>Archaeoglobaceae</taxon>
        <taxon>Geoglobus</taxon>
    </lineage>
</organism>
<sequence length="824" mass="91891">MKSQAMAVAVILGILILGSFLRSLDFSNTGLPGLIGEGLFTSSGPENQYPVSQDEVSVANTNNPVCMPIFTISGLDAEHTHLRTDVSSEYRDGKWIIEDLSYSDSPGAELGKIFSVTPLATIESVPVPKDTVSISLPSGYNRSAGIFNVEGNVTRFYGIYVSDLRTNENAALAKIDLDREKFERIKTLAEEITKNATGDYEKARLIEEYLKSSYEYSPYFNDSGDMIYDFLFVERKGICVHFASAFVALATAVDLPARAVFGYLAKPVSGEQVVYSCQAHMWAEVKIGDRWIEFDPTPPYRLRIPTVTSITSWSSEILAGQPLNVTGTVKLKDGRAVENGYVEIYLKESKNSSSGELIGISPITNSSFSLSKVVNETGKFSIVAHYTGSLLYSDSWSDPEVVVYEKTEILTNLDDPIPTEFLLKGSVTCSASQNESLVMVYIDGVNKTILTENNGSFSIPVKLSEGEHEIRILFPRQDLCAEASVEKHVRAGTLKIAAEPSEITAGKESTIAIHVDFNGEPYEGLIEVNGEIYRINGTLNLTLKPESPGPYTLNFRTGGVETSVTLSAKARTIIKAEEKNGYLEIRVSDSFGNRLNGTIFVNEMPVELKNGVAVTEKTGGEVRINYPGDRYHFPAEIKYSPANLFMYLIPPALLAPAIYAYYYRFHPRLEVKLKKEYPELPDIWGVGEEIEISVRSNFPYTITSDSRILSNRVAFSSPGLKEITVSAIKDGKIRKKTKVAVLIVEDYGKGVEEVYRMFENEIRRRGVDPENLTAREIMELVKSEKREKFLRLFELYEYAGKREYSRQEFVEAFEIYTDLRRSLK</sequence>
<dbReference type="InterPro" id="IPR052901">
    <property type="entry name" value="Bact_TGase-like"/>
</dbReference>
<proteinExistence type="predicted"/>
<evidence type="ECO:0000313" key="2">
    <source>
        <dbReference type="EMBL" id="AIY90081.1"/>
    </source>
</evidence>
<dbReference type="Proteomes" id="UP000030624">
    <property type="component" value="Chromosome"/>
</dbReference>
<protein>
    <submittedName>
        <fullName evidence="2">Transglutaminase-like protein</fullName>
    </submittedName>
</protein>
<name>A0A0A7GGK0_GEOAI</name>
<dbReference type="PANTHER" id="PTHR42736:SF1">
    <property type="entry name" value="PROTEIN-GLUTAMINE GAMMA-GLUTAMYLTRANSFERASE"/>
    <property type="match status" value="1"/>
</dbReference>
<dbReference type="STRING" id="565033.GACE_1037"/>
<dbReference type="AlphaFoldDB" id="A0A0A7GGK0"/>
<dbReference type="Gene3D" id="3.10.620.30">
    <property type="match status" value="1"/>
</dbReference>
<dbReference type="Pfam" id="PF01841">
    <property type="entry name" value="Transglut_core"/>
    <property type="match status" value="1"/>
</dbReference>
<dbReference type="EMBL" id="CP009552">
    <property type="protein sequence ID" value="AIY90081.1"/>
    <property type="molecule type" value="Genomic_DNA"/>
</dbReference>
<dbReference type="PANTHER" id="PTHR42736">
    <property type="entry name" value="PROTEIN-GLUTAMINE GAMMA-GLUTAMYLTRANSFERASE"/>
    <property type="match status" value="1"/>
</dbReference>
<feature type="domain" description="Transglutaminase-like" evidence="1">
    <location>
        <begin position="231"/>
        <end position="298"/>
    </location>
</feature>
<dbReference type="SMART" id="SM00460">
    <property type="entry name" value="TGc"/>
    <property type="match status" value="1"/>
</dbReference>
<dbReference type="InterPro" id="IPR038765">
    <property type="entry name" value="Papain-like_cys_pep_sf"/>
</dbReference>
<evidence type="ECO:0000313" key="3">
    <source>
        <dbReference type="Proteomes" id="UP000030624"/>
    </source>
</evidence>
<dbReference type="HOGENOM" id="CLU_339702_0_0_2"/>
<evidence type="ECO:0000259" key="1">
    <source>
        <dbReference type="SMART" id="SM00460"/>
    </source>
</evidence>
<dbReference type="KEGG" id="gac:GACE_1037"/>